<accession>A0ABZ0UNU7</accession>
<evidence type="ECO:0000313" key="2">
    <source>
        <dbReference type="Proteomes" id="UP001327219"/>
    </source>
</evidence>
<evidence type="ECO:0000313" key="1">
    <source>
        <dbReference type="EMBL" id="WPX96373.1"/>
    </source>
</evidence>
<keyword evidence="2" id="KW-1185">Reference proteome</keyword>
<dbReference type="RefSeq" id="WP_323733196.1">
    <property type="nucleotide sequence ID" value="NZ_CP110820.1"/>
</dbReference>
<sequence>MATLPKLHKEGIGLGVAKDEFSSLLARKIRLNKELVSYLSDSVDAQDEFIENLFHQFSTVEHLATRFKEKDFFEFRIRHAIEEQQKVVAKGCCTVLRVDDLVFDNQLLNSQELLQEAVKYKAVSQLIDLGKDVDVAQGIMEAADQYGAKYVIDTIFTPQEASKAPLLLKNEIPSHPTATSTIPASAVATLSMRDVMESTPTIKYFIHEVLHINVTMPEVNIVAWLGAHFALGAAGGMMLLPDASHVQTFGAAAIGTANYGARLQLYENIHQYTNNAGIMAMVGGQVVLSLVGGGMAKLLIPGLGLQSAIYDSVVAGSIGGLQYYQMYHHDNSKPKSVAEMVIPYVADMIAGYVAYKHMHLPSGGAVSYMLLTKQVLTAISTIVTTDYITKMTTNIISDYITTNFSDYFDDYKDYLSSYFYVENESNNSTLDSMYDME</sequence>
<dbReference type="EMBL" id="CP110820">
    <property type="protein sequence ID" value="WPX96373.1"/>
    <property type="molecule type" value="Genomic_DNA"/>
</dbReference>
<proteinExistence type="predicted"/>
<protein>
    <submittedName>
        <fullName evidence="1">Uncharacterized protein</fullName>
    </submittedName>
</protein>
<name>A0ABZ0UNU7_9RICK</name>
<reference evidence="1 2" key="1">
    <citation type="submission" date="2022-11" db="EMBL/GenBank/DDBJ databases">
        <title>Host association and intracellularity evolved multiple times independently in the Rickettsiales.</title>
        <authorList>
            <person name="Castelli M."/>
            <person name="Nardi T."/>
            <person name="Gammuto L."/>
            <person name="Bellinzona G."/>
            <person name="Sabaneyeva E."/>
            <person name="Potekhin A."/>
            <person name="Serra V."/>
            <person name="Petroni G."/>
            <person name="Sassera D."/>
        </authorList>
    </citation>
    <scope>NUCLEOTIDE SEQUENCE [LARGE SCALE GENOMIC DNA]</scope>
    <source>
        <strain evidence="1 2">NDG2</strain>
    </source>
</reference>
<gene>
    <name evidence="1" type="ORF">Bandiella_00483</name>
</gene>
<organism evidence="1 2">
    <name type="scientific">Candidatus Bandiella euplotis</name>
    <dbReference type="NCBI Taxonomy" id="1664265"/>
    <lineage>
        <taxon>Bacteria</taxon>
        <taxon>Pseudomonadati</taxon>
        <taxon>Pseudomonadota</taxon>
        <taxon>Alphaproteobacteria</taxon>
        <taxon>Rickettsiales</taxon>
        <taxon>Candidatus Midichloriaceae</taxon>
        <taxon>Candidatus Bandiella</taxon>
    </lineage>
</organism>
<dbReference type="Proteomes" id="UP001327219">
    <property type="component" value="Chromosome"/>
</dbReference>